<accession>A0A7C9VHA3</accession>
<comment type="similarity">
    <text evidence="1">Belongs to the membrane fusion protein (MFP) (TC 8.A.1) family.</text>
</comment>
<evidence type="ECO:0000259" key="3">
    <source>
        <dbReference type="Pfam" id="PF25917"/>
    </source>
</evidence>
<reference evidence="4 5" key="1">
    <citation type="submission" date="2020-02" db="EMBL/GenBank/DDBJ databases">
        <title>Genome sequence of the type strain CGMCC 1.15528 of Mesorhizobium zhangyense.</title>
        <authorList>
            <person name="Gao J."/>
            <person name="Sun J."/>
        </authorList>
    </citation>
    <scope>NUCLEOTIDE SEQUENCE [LARGE SCALE GENOMIC DNA]</scope>
    <source>
        <strain evidence="4 5">CGMCC 1.15528</strain>
    </source>
</reference>
<protein>
    <submittedName>
        <fullName evidence="4">Efflux RND transporter periplasmic adaptor subunit</fullName>
    </submittedName>
</protein>
<feature type="coiled-coil region" evidence="2">
    <location>
        <begin position="147"/>
        <end position="174"/>
    </location>
</feature>
<dbReference type="InterPro" id="IPR006143">
    <property type="entry name" value="RND_pump_MFP"/>
</dbReference>
<dbReference type="Gene3D" id="2.40.30.170">
    <property type="match status" value="1"/>
</dbReference>
<comment type="caution">
    <text evidence="4">The sequence shown here is derived from an EMBL/GenBank/DDBJ whole genome shotgun (WGS) entry which is preliminary data.</text>
</comment>
<feature type="domain" description="Multidrug resistance protein MdtA-like barrel-sandwich hybrid" evidence="3">
    <location>
        <begin position="72"/>
        <end position="205"/>
    </location>
</feature>
<evidence type="ECO:0000313" key="5">
    <source>
        <dbReference type="Proteomes" id="UP000481252"/>
    </source>
</evidence>
<proteinExistence type="inferred from homology"/>
<organism evidence="4 5">
    <name type="scientific">Mesorhizobium zhangyense</name>
    <dbReference type="NCBI Taxonomy" id="1776730"/>
    <lineage>
        <taxon>Bacteria</taxon>
        <taxon>Pseudomonadati</taxon>
        <taxon>Pseudomonadota</taxon>
        <taxon>Alphaproteobacteria</taxon>
        <taxon>Hyphomicrobiales</taxon>
        <taxon>Phyllobacteriaceae</taxon>
        <taxon>Mesorhizobium</taxon>
    </lineage>
</organism>
<gene>
    <name evidence="4" type="ORF">G6N74_26575</name>
</gene>
<dbReference type="PANTHER" id="PTHR30469:SF18">
    <property type="entry name" value="RESISTANCE-NODULATION-CELL DIVISION (RND) EFFLUX MEMBRANE FUSION PROTEIN-RELATED"/>
    <property type="match status" value="1"/>
</dbReference>
<sequence>MKKRPAIVLGSVLILGLGVAAFAILAIPTRKAAAVSDPRQEPPIVRLATAARVTGSDRAFTGIIGARVQSNLGFRVPGKIVERLVNVGQQVKAGQPLMRIDDTDLRLSLTAKRNAVAVARAMVVQTEPDERRYASLLKDGWVPRQRYEQAKAAVDTAQAQLAAAEAEARVAENEAAYAVLLADADGTVVETLGEPGQVVSAGQPVVRIAKAGPREAVVALPETIRPSIGSVAEASVYGGDEHRYTAHLRQLSDSADAQTRTYEARYVLEGEAAGAPLGATVTIRLVNQASQPEVEVPLAAVLDDGQKTGVWILDSATSTVKFKPIKLVRVTSETAVVSGLNSGDPIVSLGAHLLQEGARVRTASESRSN</sequence>
<dbReference type="RefSeq" id="WP_165121009.1">
    <property type="nucleotide sequence ID" value="NZ_JAAKZG010000017.1"/>
</dbReference>
<dbReference type="Gene3D" id="2.40.50.100">
    <property type="match status" value="1"/>
</dbReference>
<dbReference type="AlphaFoldDB" id="A0A7C9VHA3"/>
<dbReference type="Gene3D" id="2.40.420.20">
    <property type="match status" value="1"/>
</dbReference>
<keyword evidence="2" id="KW-0175">Coiled coil</keyword>
<dbReference type="EMBL" id="JAAKZG010000017">
    <property type="protein sequence ID" value="NGN44630.1"/>
    <property type="molecule type" value="Genomic_DNA"/>
</dbReference>
<name>A0A7C9VHA3_9HYPH</name>
<dbReference type="NCBIfam" id="TIGR01730">
    <property type="entry name" value="RND_mfp"/>
    <property type="match status" value="1"/>
</dbReference>
<dbReference type="PANTHER" id="PTHR30469">
    <property type="entry name" value="MULTIDRUG RESISTANCE PROTEIN MDTA"/>
    <property type="match status" value="1"/>
</dbReference>
<dbReference type="InterPro" id="IPR058625">
    <property type="entry name" value="MdtA-like_BSH"/>
</dbReference>
<dbReference type="Proteomes" id="UP000481252">
    <property type="component" value="Unassembled WGS sequence"/>
</dbReference>
<dbReference type="GO" id="GO:0015562">
    <property type="term" value="F:efflux transmembrane transporter activity"/>
    <property type="evidence" value="ECO:0007669"/>
    <property type="project" value="TreeGrafter"/>
</dbReference>
<evidence type="ECO:0000313" key="4">
    <source>
        <dbReference type="EMBL" id="NGN44630.1"/>
    </source>
</evidence>
<evidence type="ECO:0000256" key="1">
    <source>
        <dbReference type="ARBA" id="ARBA00009477"/>
    </source>
</evidence>
<keyword evidence="5" id="KW-1185">Reference proteome</keyword>
<dbReference type="Gene3D" id="1.10.287.470">
    <property type="entry name" value="Helix hairpin bin"/>
    <property type="match status" value="1"/>
</dbReference>
<evidence type="ECO:0000256" key="2">
    <source>
        <dbReference type="SAM" id="Coils"/>
    </source>
</evidence>
<dbReference type="SUPFAM" id="SSF111369">
    <property type="entry name" value="HlyD-like secretion proteins"/>
    <property type="match status" value="1"/>
</dbReference>
<dbReference type="Pfam" id="PF25917">
    <property type="entry name" value="BSH_RND"/>
    <property type="match status" value="1"/>
</dbReference>
<dbReference type="GO" id="GO:1990281">
    <property type="term" value="C:efflux pump complex"/>
    <property type="evidence" value="ECO:0007669"/>
    <property type="project" value="TreeGrafter"/>
</dbReference>